<proteinExistence type="predicted"/>
<keyword evidence="1" id="KW-0812">Transmembrane</keyword>
<dbReference type="EMBL" id="UINC01007971">
    <property type="protein sequence ID" value="SVA35901.1"/>
    <property type="molecule type" value="Genomic_DNA"/>
</dbReference>
<reference evidence="2" key="1">
    <citation type="submission" date="2018-05" db="EMBL/GenBank/DDBJ databases">
        <authorList>
            <person name="Lanie J.A."/>
            <person name="Ng W.-L."/>
            <person name="Kazmierczak K.M."/>
            <person name="Andrzejewski T.M."/>
            <person name="Davidsen T.M."/>
            <person name="Wayne K.J."/>
            <person name="Tettelin H."/>
            <person name="Glass J.I."/>
            <person name="Rusch D."/>
            <person name="Podicherti R."/>
            <person name="Tsui H.-C.T."/>
            <person name="Winkler M.E."/>
        </authorList>
    </citation>
    <scope>NUCLEOTIDE SEQUENCE</scope>
</reference>
<name>A0A381V7B4_9ZZZZ</name>
<feature type="non-terminal residue" evidence="2">
    <location>
        <position position="1"/>
    </location>
</feature>
<keyword evidence="1" id="KW-1133">Transmembrane helix</keyword>
<feature type="transmembrane region" description="Helical" evidence="1">
    <location>
        <begin position="12"/>
        <end position="32"/>
    </location>
</feature>
<protein>
    <submittedName>
        <fullName evidence="2">Uncharacterized protein</fullName>
    </submittedName>
</protein>
<accession>A0A381V7B4</accession>
<gene>
    <name evidence="2" type="ORF">METZ01_LOCUS88755</name>
</gene>
<sequence>VAFNHKRHSRVGILIIFLFLKPFFWTLFLYPVDKILISGDDNAFLFSLEGLTNSPSSSKGSVGYA</sequence>
<keyword evidence="1" id="KW-0472">Membrane</keyword>
<organism evidence="2">
    <name type="scientific">marine metagenome</name>
    <dbReference type="NCBI Taxonomy" id="408172"/>
    <lineage>
        <taxon>unclassified sequences</taxon>
        <taxon>metagenomes</taxon>
        <taxon>ecological metagenomes</taxon>
    </lineage>
</organism>
<evidence type="ECO:0000313" key="2">
    <source>
        <dbReference type="EMBL" id="SVA35901.1"/>
    </source>
</evidence>
<dbReference type="AlphaFoldDB" id="A0A381V7B4"/>
<evidence type="ECO:0000256" key="1">
    <source>
        <dbReference type="SAM" id="Phobius"/>
    </source>
</evidence>